<keyword evidence="3" id="KW-0479">Metal-binding</keyword>
<proteinExistence type="inferred from homology"/>
<evidence type="ECO:0000256" key="3">
    <source>
        <dbReference type="ARBA" id="ARBA00022723"/>
    </source>
</evidence>
<keyword evidence="7" id="KW-0411">Iron-sulfur</keyword>
<dbReference type="GO" id="GO:0016798">
    <property type="term" value="F:hydrolase activity, acting on glycosyl bonds"/>
    <property type="evidence" value="ECO:0007669"/>
    <property type="project" value="UniProtKB-KW"/>
</dbReference>
<dbReference type="Proteomes" id="UP001300502">
    <property type="component" value="Unassembled WGS sequence"/>
</dbReference>
<dbReference type="GO" id="GO:0140097">
    <property type="term" value="F:catalytic activity, acting on DNA"/>
    <property type="evidence" value="ECO:0007669"/>
    <property type="project" value="UniProtKB-ARBA"/>
</dbReference>
<keyword evidence="6" id="KW-0408">Iron</keyword>
<dbReference type="GO" id="GO:0051539">
    <property type="term" value="F:4 iron, 4 sulfur cluster binding"/>
    <property type="evidence" value="ECO:0007669"/>
    <property type="project" value="InterPro"/>
</dbReference>
<dbReference type="SUPFAM" id="SSF48150">
    <property type="entry name" value="DNA-glycosylase"/>
    <property type="match status" value="1"/>
</dbReference>
<dbReference type="Gene3D" id="1.10.340.30">
    <property type="entry name" value="Hypothetical protein, domain 2"/>
    <property type="match status" value="1"/>
</dbReference>
<evidence type="ECO:0000256" key="7">
    <source>
        <dbReference type="ARBA" id="ARBA00023014"/>
    </source>
</evidence>
<dbReference type="InterPro" id="IPR003651">
    <property type="entry name" value="Endonuclease3_FeS-loop_motif"/>
</dbReference>
<dbReference type="AlphaFoldDB" id="A0AAV9I624"/>
<evidence type="ECO:0000256" key="10">
    <source>
        <dbReference type="SAM" id="Coils"/>
    </source>
</evidence>
<dbReference type="PROSITE" id="PS00764">
    <property type="entry name" value="ENDONUCLEASE_III_1"/>
    <property type="match status" value="1"/>
</dbReference>
<dbReference type="PANTHER" id="PTHR47203:SF1">
    <property type="entry name" value="HYPOTHETICAL BASE EXCISION DNA REPAIR PROTEIN (EUROFUNG)"/>
    <property type="match status" value="1"/>
</dbReference>
<comment type="cofactor">
    <cofactor evidence="1">
        <name>[4Fe-4S] cluster</name>
        <dbReference type="ChEBI" id="CHEBI:49883"/>
    </cofactor>
</comment>
<evidence type="ECO:0000256" key="8">
    <source>
        <dbReference type="ARBA" id="ARBA00023204"/>
    </source>
</evidence>
<reference evidence="12 13" key="1">
    <citation type="submission" date="2022-07" db="EMBL/GenBank/DDBJ databases">
        <title>Genome-wide signatures of adaptation to extreme environments.</title>
        <authorList>
            <person name="Cho C.H."/>
            <person name="Yoon H.S."/>
        </authorList>
    </citation>
    <scope>NUCLEOTIDE SEQUENCE [LARGE SCALE GENOMIC DNA]</scope>
    <source>
        <strain evidence="12 13">108.79 E11</strain>
    </source>
</reference>
<evidence type="ECO:0000313" key="12">
    <source>
        <dbReference type="EMBL" id="KAK4522173.1"/>
    </source>
</evidence>
<organism evidence="12 13">
    <name type="scientific">Galdieria yellowstonensis</name>
    <dbReference type="NCBI Taxonomy" id="3028027"/>
    <lineage>
        <taxon>Eukaryota</taxon>
        <taxon>Rhodophyta</taxon>
        <taxon>Bangiophyceae</taxon>
        <taxon>Galdieriales</taxon>
        <taxon>Galdieriaceae</taxon>
        <taxon>Galdieria</taxon>
    </lineage>
</organism>
<dbReference type="Pfam" id="PF00730">
    <property type="entry name" value="HhH-GPD"/>
    <property type="match status" value="1"/>
</dbReference>
<keyword evidence="8" id="KW-0234">DNA repair</keyword>
<feature type="domain" description="HhH-GPD" evidence="11">
    <location>
        <begin position="82"/>
        <end position="239"/>
    </location>
</feature>
<dbReference type="EMBL" id="JANCYU010000001">
    <property type="protein sequence ID" value="KAK4522173.1"/>
    <property type="molecule type" value="Genomic_DNA"/>
</dbReference>
<feature type="coiled-coil region" evidence="10">
    <location>
        <begin position="123"/>
        <end position="150"/>
    </location>
</feature>
<comment type="caution">
    <text evidence="12">The sequence shown here is derived from an EMBL/GenBank/DDBJ whole genome shotgun (WGS) entry which is preliminary data.</text>
</comment>
<dbReference type="Gene3D" id="1.10.1670.10">
    <property type="entry name" value="Helix-hairpin-Helix base-excision DNA repair enzymes (C-terminal)"/>
    <property type="match status" value="1"/>
</dbReference>
<keyword evidence="13" id="KW-1185">Reference proteome</keyword>
<dbReference type="InterPro" id="IPR004035">
    <property type="entry name" value="Endouclease-III_FeS-bd_BS"/>
</dbReference>
<dbReference type="CDD" id="cd00056">
    <property type="entry name" value="ENDO3c"/>
    <property type="match status" value="1"/>
</dbReference>
<evidence type="ECO:0000256" key="5">
    <source>
        <dbReference type="ARBA" id="ARBA00022801"/>
    </source>
</evidence>
<sequence length="269" mass="30680">MRQPGFVLPCGWQHRRRNISQSFDSKPTTGSRLVTNLKLFMQTQDKGPNFLKVYQLLSQVYPIPCVTERASTVLDTLIAVLLSQNTTDRNSTKAFEQLKTRYADWNQVIQAPLQELEDCIRVAGLAKTKAARLKELLETLQKERGELSLEYLRGTSAETVEHDLSRFRGIGLKTIACVEAFALGLQVFPVDTHVFRVCKRLGWIDPNCDRNQAFRSLNNDVPPELRVALHFLIISHGRNVCRSRRPLCETCCLQDLCPYFSSSSQQTRH</sequence>
<dbReference type="SMART" id="SM00525">
    <property type="entry name" value="FES"/>
    <property type="match status" value="1"/>
</dbReference>
<evidence type="ECO:0000259" key="11">
    <source>
        <dbReference type="SMART" id="SM00478"/>
    </source>
</evidence>
<dbReference type="GO" id="GO:0046872">
    <property type="term" value="F:metal ion binding"/>
    <property type="evidence" value="ECO:0007669"/>
    <property type="project" value="UniProtKB-KW"/>
</dbReference>
<evidence type="ECO:0000256" key="4">
    <source>
        <dbReference type="ARBA" id="ARBA00022763"/>
    </source>
</evidence>
<keyword evidence="5" id="KW-0378">Hydrolase</keyword>
<evidence type="ECO:0000256" key="9">
    <source>
        <dbReference type="ARBA" id="ARBA00023295"/>
    </source>
</evidence>
<evidence type="ECO:0000256" key="1">
    <source>
        <dbReference type="ARBA" id="ARBA00001966"/>
    </source>
</evidence>
<keyword evidence="4" id="KW-0227">DNA damage</keyword>
<dbReference type="InterPro" id="IPR023170">
    <property type="entry name" value="HhH_base_excis_C"/>
</dbReference>
<protein>
    <recommendedName>
        <fullName evidence="11">HhH-GPD domain-containing protein</fullName>
    </recommendedName>
</protein>
<comment type="similarity">
    <text evidence="2">Belongs to the Nth/MutY family.</text>
</comment>
<dbReference type="GO" id="GO:0006284">
    <property type="term" value="P:base-excision repair"/>
    <property type="evidence" value="ECO:0007669"/>
    <property type="project" value="InterPro"/>
</dbReference>
<dbReference type="PANTHER" id="PTHR47203">
    <property type="match status" value="1"/>
</dbReference>
<keyword evidence="10" id="KW-0175">Coiled coil</keyword>
<gene>
    <name evidence="12" type="ORF">GAYE_FCTG49G0052</name>
</gene>
<name>A0AAV9I624_9RHOD</name>
<keyword evidence="9" id="KW-0326">Glycosidase</keyword>
<dbReference type="SMART" id="SM00478">
    <property type="entry name" value="ENDO3c"/>
    <property type="match status" value="1"/>
</dbReference>
<dbReference type="InterPro" id="IPR011257">
    <property type="entry name" value="DNA_glycosylase"/>
</dbReference>
<accession>A0AAV9I624</accession>
<evidence type="ECO:0000313" key="13">
    <source>
        <dbReference type="Proteomes" id="UP001300502"/>
    </source>
</evidence>
<evidence type="ECO:0000256" key="2">
    <source>
        <dbReference type="ARBA" id="ARBA00008343"/>
    </source>
</evidence>
<dbReference type="InterPro" id="IPR003265">
    <property type="entry name" value="HhH-GPD_domain"/>
</dbReference>
<evidence type="ECO:0000256" key="6">
    <source>
        <dbReference type="ARBA" id="ARBA00023004"/>
    </source>
</evidence>